<evidence type="ECO:0000256" key="2">
    <source>
        <dbReference type="ARBA" id="ARBA00022723"/>
    </source>
</evidence>
<proteinExistence type="predicted"/>
<dbReference type="GO" id="GO:0046872">
    <property type="term" value="F:metal ion binding"/>
    <property type="evidence" value="ECO:0007669"/>
    <property type="project" value="UniProtKB-KW"/>
</dbReference>
<dbReference type="InterPro" id="IPR010693">
    <property type="entry name" value="Divergent_4Fe-4S_mono-cluster"/>
</dbReference>
<comment type="caution">
    <text evidence="6">The sequence shown here is derived from an EMBL/GenBank/DDBJ whole genome shotgun (WGS) entry which is preliminary data.</text>
</comment>
<dbReference type="SMART" id="SM00704">
    <property type="entry name" value="ZnF_CDGSH"/>
    <property type="match status" value="2"/>
</dbReference>
<dbReference type="InterPro" id="IPR018967">
    <property type="entry name" value="FeS-contain_CDGSH-typ"/>
</dbReference>
<organism evidence="6 7">
    <name type="scientific">Plesiocystis pacifica SIR-1</name>
    <dbReference type="NCBI Taxonomy" id="391625"/>
    <lineage>
        <taxon>Bacteria</taxon>
        <taxon>Pseudomonadati</taxon>
        <taxon>Myxococcota</taxon>
        <taxon>Polyangia</taxon>
        <taxon>Nannocystales</taxon>
        <taxon>Nannocystaceae</taxon>
        <taxon>Plesiocystis</taxon>
    </lineage>
</organism>
<accession>A6G5G8</accession>
<dbReference type="PANTHER" id="PTHR46491">
    <property type="entry name" value="CDGSH IRON SULFUR DOMAIN PROTEIN HOMOLOG"/>
    <property type="match status" value="1"/>
</dbReference>
<dbReference type="Proteomes" id="UP000005801">
    <property type="component" value="Unassembled WGS sequence"/>
</dbReference>
<keyword evidence="4" id="KW-0411">Iron-sulfur</keyword>
<keyword evidence="1" id="KW-0001">2Fe-2S</keyword>
<dbReference type="InterPro" id="IPR052950">
    <property type="entry name" value="CISD"/>
</dbReference>
<evidence type="ECO:0000256" key="4">
    <source>
        <dbReference type="ARBA" id="ARBA00023014"/>
    </source>
</evidence>
<evidence type="ECO:0000313" key="6">
    <source>
        <dbReference type="EMBL" id="EDM78911.1"/>
    </source>
</evidence>
<dbReference type="InterPro" id="IPR042216">
    <property type="entry name" value="MitoNEET_CISD"/>
</dbReference>
<evidence type="ECO:0000256" key="1">
    <source>
        <dbReference type="ARBA" id="ARBA00022714"/>
    </source>
</evidence>
<dbReference type="GO" id="GO:0051537">
    <property type="term" value="F:2 iron, 2 sulfur cluster binding"/>
    <property type="evidence" value="ECO:0007669"/>
    <property type="project" value="UniProtKB-KW"/>
</dbReference>
<dbReference type="EMBL" id="ABCS01000025">
    <property type="protein sequence ID" value="EDM78911.1"/>
    <property type="molecule type" value="Genomic_DNA"/>
</dbReference>
<evidence type="ECO:0000259" key="5">
    <source>
        <dbReference type="SMART" id="SM00704"/>
    </source>
</evidence>
<dbReference type="Gene3D" id="3.40.5.90">
    <property type="entry name" value="CDGSH iron-sulfur domain, mitoNEET-type"/>
    <property type="match status" value="2"/>
</dbReference>
<dbReference type="OrthoDB" id="9795032at2"/>
<dbReference type="Pfam" id="PF09360">
    <property type="entry name" value="zf-CDGSH"/>
    <property type="match status" value="2"/>
</dbReference>
<feature type="domain" description="Iron-binding zinc finger CDGSH type" evidence="5">
    <location>
        <begin position="183"/>
        <end position="217"/>
    </location>
</feature>
<feature type="domain" description="Iron-binding zinc finger CDGSH type" evidence="5">
    <location>
        <begin position="101"/>
        <end position="142"/>
    </location>
</feature>
<name>A6G5G8_9BACT</name>
<sequence>MTDEKNIYEYPGDQVDVQWDKRLCIHVGECGRAVGDLFVGGRNPWCQPDMAASAQDVAEVCERCPTGALTYIRKDNGPTEVAASTNTVLVANDGPLYFSGDLNIDGAAEDMGGVRYRAALCRCGASKQKPFCDNSHRDIPFHDQGAVGASGDAEVDAGGTLEVKRAPNGPLLVNGSFTILTGSGRQAWQGTRAALCRCGASKNKPFCDGAHKAAGFTAE</sequence>
<dbReference type="STRING" id="391625.PPSIR1_03543"/>
<dbReference type="eggNOG" id="COG3592">
    <property type="taxonomic scope" value="Bacteria"/>
</dbReference>
<dbReference type="RefSeq" id="WP_006971967.1">
    <property type="nucleotide sequence ID" value="NZ_ABCS01000025.1"/>
</dbReference>
<dbReference type="GO" id="GO:0005737">
    <property type="term" value="C:cytoplasm"/>
    <property type="evidence" value="ECO:0007669"/>
    <property type="project" value="UniProtKB-ARBA"/>
</dbReference>
<evidence type="ECO:0000313" key="7">
    <source>
        <dbReference type="Proteomes" id="UP000005801"/>
    </source>
</evidence>
<keyword evidence="2" id="KW-0479">Metal-binding</keyword>
<evidence type="ECO:0000256" key="3">
    <source>
        <dbReference type="ARBA" id="ARBA00023004"/>
    </source>
</evidence>
<keyword evidence="3" id="KW-0408">Iron</keyword>
<dbReference type="eggNOG" id="COG3369">
    <property type="taxonomic scope" value="Bacteria"/>
</dbReference>
<dbReference type="Pfam" id="PF06902">
    <property type="entry name" value="Fer4_19"/>
    <property type="match status" value="1"/>
</dbReference>
<keyword evidence="7" id="KW-1185">Reference proteome</keyword>
<dbReference type="AlphaFoldDB" id="A6G5G8"/>
<reference evidence="6 7" key="1">
    <citation type="submission" date="2007-06" db="EMBL/GenBank/DDBJ databases">
        <authorList>
            <person name="Shimkets L."/>
            <person name="Ferriera S."/>
            <person name="Johnson J."/>
            <person name="Kravitz S."/>
            <person name="Beeson K."/>
            <person name="Sutton G."/>
            <person name="Rogers Y.-H."/>
            <person name="Friedman R."/>
            <person name="Frazier M."/>
            <person name="Venter J.C."/>
        </authorList>
    </citation>
    <scope>NUCLEOTIDE SEQUENCE [LARGE SCALE GENOMIC DNA]</scope>
    <source>
        <strain evidence="6 7">SIR-1</strain>
    </source>
</reference>
<dbReference type="PANTHER" id="PTHR46491:SF3">
    <property type="entry name" value="CDGSH IRON-SULFUR DOMAIN-CONTAINING PROTEIN 3, MITOCHONDRIAL"/>
    <property type="match status" value="1"/>
</dbReference>
<gene>
    <name evidence="6" type="ORF">PPSIR1_03543</name>
</gene>
<protein>
    <recommendedName>
        <fullName evidence="5">Iron-binding zinc finger CDGSH type domain-containing protein</fullName>
    </recommendedName>
</protein>